<dbReference type="InterPro" id="IPR036761">
    <property type="entry name" value="TTHA0802/YceI-like_sf"/>
</dbReference>
<name>A0A317EHZ1_9SPHI</name>
<evidence type="ECO:0000313" key="3">
    <source>
        <dbReference type="Proteomes" id="UP000245379"/>
    </source>
</evidence>
<dbReference type="Gene3D" id="2.40.128.110">
    <property type="entry name" value="Lipid/polyisoprenoid-binding, YceI-like"/>
    <property type="match status" value="1"/>
</dbReference>
<evidence type="ECO:0000313" key="2">
    <source>
        <dbReference type="EMBL" id="PWS26204.1"/>
    </source>
</evidence>
<proteinExistence type="predicted"/>
<dbReference type="SUPFAM" id="SSF101874">
    <property type="entry name" value="YceI-like"/>
    <property type="match status" value="1"/>
</dbReference>
<dbReference type="PANTHER" id="PTHR34406:SF1">
    <property type="entry name" value="PROTEIN YCEI"/>
    <property type="match status" value="1"/>
</dbReference>
<dbReference type="EMBL" id="QGNZ01000004">
    <property type="protein sequence ID" value="PWS26204.1"/>
    <property type="molecule type" value="Genomic_DNA"/>
</dbReference>
<organism evidence="2 3">
    <name type="scientific">Pedobacter yonginense</name>
    <dbReference type="NCBI Taxonomy" id="651869"/>
    <lineage>
        <taxon>Bacteria</taxon>
        <taxon>Pseudomonadati</taxon>
        <taxon>Bacteroidota</taxon>
        <taxon>Sphingobacteriia</taxon>
        <taxon>Sphingobacteriales</taxon>
        <taxon>Sphingobacteriaceae</taxon>
        <taxon>Pedobacter</taxon>
    </lineage>
</organism>
<evidence type="ECO:0000259" key="1">
    <source>
        <dbReference type="SMART" id="SM00867"/>
    </source>
</evidence>
<dbReference type="OrthoDB" id="9811006at2"/>
<dbReference type="Proteomes" id="UP000245379">
    <property type="component" value="Unassembled WGS sequence"/>
</dbReference>
<sequence>MTTVWKVDPSHSEVQFKVKHLMITTITGNFGTYDLEVETEGDDFTKSSMISFSATVDSISTNNEQRDGHLKSEEFFDAKRYPAILFEGHKFENKGEDYSVTGDLTIKGVTKPITVDVEYGGIAVDPYGQTKAGFSLSGKIRRKLFGLTWEGITEAGNIVVSDEIKFIAEVQLIKQN</sequence>
<dbReference type="InterPro" id="IPR007372">
    <property type="entry name" value="Lipid/polyisoprenoid-bd_YceI"/>
</dbReference>
<dbReference type="PANTHER" id="PTHR34406">
    <property type="entry name" value="PROTEIN YCEI"/>
    <property type="match status" value="1"/>
</dbReference>
<comment type="caution">
    <text evidence="2">The sequence shown here is derived from an EMBL/GenBank/DDBJ whole genome shotgun (WGS) entry which is preliminary data.</text>
</comment>
<feature type="domain" description="Lipid/polyisoprenoid-binding YceI-like" evidence="1">
    <location>
        <begin position="4"/>
        <end position="173"/>
    </location>
</feature>
<accession>A0A317EHZ1</accession>
<reference evidence="2 3" key="1">
    <citation type="submission" date="2018-05" db="EMBL/GenBank/DDBJ databases">
        <title>Pedobacter paludis sp. nov., isolated from wetland soil.</title>
        <authorList>
            <person name="Zhang Y."/>
            <person name="Wang G."/>
        </authorList>
    </citation>
    <scope>NUCLEOTIDE SEQUENCE [LARGE SCALE GENOMIC DNA]</scope>
    <source>
        <strain evidence="2 3">KCTC22721</strain>
    </source>
</reference>
<dbReference type="RefSeq" id="WP_109926770.1">
    <property type="nucleotide sequence ID" value="NZ_QGNZ01000004.1"/>
</dbReference>
<gene>
    <name evidence="2" type="ORF">DHW03_15535</name>
</gene>
<dbReference type="Pfam" id="PF04264">
    <property type="entry name" value="YceI"/>
    <property type="match status" value="1"/>
</dbReference>
<dbReference type="AlphaFoldDB" id="A0A317EHZ1"/>
<protein>
    <recommendedName>
        <fullName evidence="1">Lipid/polyisoprenoid-binding YceI-like domain-containing protein</fullName>
    </recommendedName>
</protein>
<dbReference type="SMART" id="SM00867">
    <property type="entry name" value="YceI"/>
    <property type="match status" value="1"/>
</dbReference>
<keyword evidence="3" id="KW-1185">Reference proteome</keyword>